<sequence>MGSTGMAEAPDPICEHVQAAKAVYDYGQFYLYSGASDEIDYSEVVNRAISNDGIAQDGSLLIILSPHQNNFAMSLRVEQWTAQPPDDLGLWQEAFAASIDVDAFGLFYESATTVQNLRLEVAPGRYTALITGRGFVQRGWPGSTTPGDEWRVRLWPRELTRREPARLKSWGG</sequence>
<reference evidence="2" key="1">
    <citation type="submission" date="2015-11" db="EMBL/GenBank/DDBJ databases">
        <authorList>
            <person name="Varghese N."/>
        </authorList>
    </citation>
    <scope>NUCLEOTIDE SEQUENCE [LARGE SCALE GENOMIC DNA]</scope>
    <source>
        <strain evidence="2">DSM 45899</strain>
    </source>
</reference>
<evidence type="ECO:0000313" key="1">
    <source>
        <dbReference type="EMBL" id="CUU59905.1"/>
    </source>
</evidence>
<gene>
    <name evidence="1" type="ORF">Ga0074812_13329</name>
</gene>
<dbReference type="Proteomes" id="UP000198802">
    <property type="component" value="Unassembled WGS sequence"/>
</dbReference>
<proteinExistence type="predicted"/>
<organism evidence="1 2">
    <name type="scientific">Parafrankia irregularis</name>
    <dbReference type="NCBI Taxonomy" id="795642"/>
    <lineage>
        <taxon>Bacteria</taxon>
        <taxon>Bacillati</taxon>
        <taxon>Actinomycetota</taxon>
        <taxon>Actinomycetes</taxon>
        <taxon>Frankiales</taxon>
        <taxon>Frankiaceae</taxon>
        <taxon>Parafrankia</taxon>
    </lineage>
</organism>
<dbReference type="RefSeq" id="WP_091284339.1">
    <property type="nucleotide sequence ID" value="NZ_FAOZ01000033.1"/>
</dbReference>
<evidence type="ECO:0000313" key="2">
    <source>
        <dbReference type="Proteomes" id="UP000198802"/>
    </source>
</evidence>
<dbReference type="AlphaFoldDB" id="A0A0S4QWB9"/>
<dbReference type="EMBL" id="FAOZ01000033">
    <property type="protein sequence ID" value="CUU59905.1"/>
    <property type="molecule type" value="Genomic_DNA"/>
</dbReference>
<name>A0A0S4QWB9_9ACTN</name>
<keyword evidence="2" id="KW-1185">Reference proteome</keyword>
<accession>A0A0S4QWB9</accession>
<protein>
    <submittedName>
        <fullName evidence="1">Uncharacterized protein</fullName>
    </submittedName>
</protein>